<evidence type="ECO:0000256" key="14">
    <source>
        <dbReference type="ARBA" id="ARBA00047366"/>
    </source>
</evidence>
<evidence type="ECO:0000259" key="18">
    <source>
        <dbReference type="Pfam" id="PF00749"/>
    </source>
</evidence>
<dbReference type="Pfam" id="PF19269">
    <property type="entry name" value="Anticodon_2"/>
    <property type="match status" value="1"/>
</dbReference>
<evidence type="ECO:0000256" key="15">
    <source>
        <dbReference type="ARBA" id="ARBA00047479"/>
    </source>
</evidence>
<dbReference type="InterPro" id="IPR049940">
    <property type="entry name" value="GluQ/Sye"/>
</dbReference>
<comment type="catalytic activity">
    <reaction evidence="15">
        <text>tRNA(Glx) + L-glutamate + ATP = L-glutamyl-tRNA(Glx) + AMP + diphosphate</text>
        <dbReference type="Rhea" id="RHEA:18397"/>
        <dbReference type="Rhea" id="RHEA-COMP:9713"/>
        <dbReference type="Rhea" id="RHEA-COMP:9716"/>
        <dbReference type="ChEBI" id="CHEBI:29985"/>
        <dbReference type="ChEBI" id="CHEBI:30616"/>
        <dbReference type="ChEBI" id="CHEBI:33019"/>
        <dbReference type="ChEBI" id="CHEBI:78442"/>
        <dbReference type="ChEBI" id="CHEBI:78520"/>
        <dbReference type="ChEBI" id="CHEBI:456215"/>
        <dbReference type="EC" id="6.1.1.24"/>
    </reaction>
    <physiologicalReaction direction="left-to-right" evidence="15">
        <dbReference type="Rhea" id="RHEA:18398"/>
    </physiologicalReaction>
</comment>
<dbReference type="InterPro" id="IPR045462">
    <property type="entry name" value="aa-tRNA-synth_I_cd-bd"/>
</dbReference>
<evidence type="ECO:0000256" key="7">
    <source>
        <dbReference type="ARBA" id="ARBA00022917"/>
    </source>
</evidence>
<evidence type="ECO:0000256" key="6">
    <source>
        <dbReference type="ARBA" id="ARBA00022840"/>
    </source>
</evidence>
<dbReference type="STRING" id="6573.A0A210R0W7"/>
<dbReference type="Gene3D" id="3.40.50.620">
    <property type="entry name" value="HUPs"/>
    <property type="match status" value="1"/>
</dbReference>
<dbReference type="GO" id="GO:0006424">
    <property type="term" value="P:glutamyl-tRNA aminoacylation"/>
    <property type="evidence" value="ECO:0007669"/>
    <property type="project" value="InterPro"/>
</dbReference>
<evidence type="ECO:0000256" key="4">
    <source>
        <dbReference type="ARBA" id="ARBA00022598"/>
    </source>
</evidence>
<dbReference type="InterPro" id="IPR004527">
    <property type="entry name" value="Glu-tRNA-ligase_bac/mito"/>
</dbReference>
<evidence type="ECO:0000256" key="12">
    <source>
        <dbReference type="ARBA" id="ARBA00044251"/>
    </source>
</evidence>
<dbReference type="HAMAP" id="MF_00022">
    <property type="entry name" value="Glu_tRNA_synth_type1"/>
    <property type="match status" value="1"/>
</dbReference>
<dbReference type="InterPro" id="IPR014729">
    <property type="entry name" value="Rossmann-like_a/b/a_fold"/>
</dbReference>
<evidence type="ECO:0000256" key="5">
    <source>
        <dbReference type="ARBA" id="ARBA00022741"/>
    </source>
</evidence>
<comment type="catalytic activity">
    <reaction evidence="14">
        <text>tRNA(Glu) + L-glutamate + ATP = L-glutamyl-tRNA(Glu) + AMP + diphosphate</text>
        <dbReference type="Rhea" id="RHEA:23540"/>
        <dbReference type="Rhea" id="RHEA-COMP:9663"/>
        <dbReference type="Rhea" id="RHEA-COMP:9680"/>
        <dbReference type="ChEBI" id="CHEBI:29985"/>
        <dbReference type="ChEBI" id="CHEBI:30616"/>
        <dbReference type="ChEBI" id="CHEBI:33019"/>
        <dbReference type="ChEBI" id="CHEBI:78442"/>
        <dbReference type="ChEBI" id="CHEBI:78520"/>
        <dbReference type="ChEBI" id="CHEBI:456215"/>
        <dbReference type="EC" id="6.1.1.17"/>
    </reaction>
    <physiologicalReaction direction="left-to-right" evidence="14">
        <dbReference type="Rhea" id="RHEA:23541"/>
    </physiologicalReaction>
</comment>
<dbReference type="GO" id="GO:0004818">
    <property type="term" value="F:glutamate-tRNA ligase activity"/>
    <property type="evidence" value="ECO:0007669"/>
    <property type="project" value="UniProtKB-EC"/>
</dbReference>
<dbReference type="InterPro" id="IPR020751">
    <property type="entry name" value="aa-tRNA-synth_I_codon-bd_sub2"/>
</dbReference>
<evidence type="ECO:0000256" key="17">
    <source>
        <dbReference type="RuleBase" id="RU363037"/>
    </source>
</evidence>
<evidence type="ECO:0000256" key="3">
    <source>
        <dbReference type="ARBA" id="ARBA00012835"/>
    </source>
</evidence>
<keyword evidence="21" id="KW-1185">Reference proteome</keyword>
<dbReference type="InterPro" id="IPR008925">
    <property type="entry name" value="aa_tRNA-synth_I_cd-bd_sf"/>
</dbReference>
<dbReference type="Proteomes" id="UP000242188">
    <property type="component" value="Unassembled WGS sequence"/>
</dbReference>
<feature type="domain" description="Glutamyl/glutaminyl-tRNA synthetase class Ib catalytic" evidence="18">
    <location>
        <begin position="35"/>
        <end position="338"/>
    </location>
</feature>
<evidence type="ECO:0000256" key="16">
    <source>
        <dbReference type="ARBA" id="ARBA00047689"/>
    </source>
</evidence>
<keyword evidence="6 17" id="KW-0067">ATP-binding</keyword>
<dbReference type="Pfam" id="PF00749">
    <property type="entry name" value="tRNA-synt_1c"/>
    <property type="match status" value="1"/>
</dbReference>
<evidence type="ECO:0000259" key="19">
    <source>
        <dbReference type="Pfam" id="PF19269"/>
    </source>
</evidence>
<dbReference type="PANTHER" id="PTHR43311">
    <property type="entry name" value="GLUTAMATE--TRNA LIGASE"/>
    <property type="match status" value="1"/>
</dbReference>
<evidence type="ECO:0000313" key="20">
    <source>
        <dbReference type="EMBL" id="OWF54604.1"/>
    </source>
</evidence>
<dbReference type="GO" id="GO:0000049">
    <property type="term" value="F:tRNA binding"/>
    <property type="evidence" value="ECO:0007669"/>
    <property type="project" value="InterPro"/>
</dbReference>
<evidence type="ECO:0000256" key="13">
    <source>
        <dbReference type="ARBA" id="ARBA00044313"/>
    </source>
</evidence>
<dbReference type="GO" id="GO:0008270">
    <property type="term" value="F:zinc ion binding"/>
    <property type="evidence" value="ECO:0007669"/>
    <property type="project" value="InterPro"/>
</dbReference>
<dbReference type="EC" id="6.1.1.17" evidence="3"/>
<feature type="domain" description="Aminoacyl-tRNA synthetase class I anticodon-binding" evidence="19">
    <location>
        <begin position="410"/>
        <end position="525"/>
    </location>
</feature>
<comment type="caution">
    <text evidence="20">The sequence shown here is derived from an EMBL/GenBank/DDBJ whole genome shotgun (WGS) entry which is preliminary data.</text>
</comment>
<dbReference type="InterPro" id="IPR020058">
    <property type="entry name" value="Glu/Gln-tRNA-synth_Ib_cat-dom"/>
</dbReference>
<comment type="subcellular location">
    <subcellularLocation>
        <location evidence="1">Mitochondrion</location>
    </subcellularLocation>
</comment>
<gene>
    <name evidence="20" type="ORF">KP79_PYT20287</name>
</gene>
<dbReference type="CDD" id="cd00808">
    <property type="entry name" value="GluRS_core"/>
    <property type="match status" value="1"/>
</dbReference>
<dbReference type="Gene3D" id="1.10.10.350">
    <property type="match status" value="1"/>
</dbReference>
<organism evidence="20 21">
    <name type="scientific">Mizuhopecten yessoensis</name>
    <name type="common">Japanese scallop</name>
    <name type="synonym">Patinopecten yessoensis</name>
    <dbReference type="NCBI Taxonomy" id="6573"/>
    <lineage>
        <taxon>Eukaryota</taxon>
        <taxon>Metazoa</taxon>
        <taxon>Spiralia</taxon>
        <taxon>Lophotrochozoa</taxon>
        <taxon>Mollusca</taxon>
        <taxon>Bivalvia</taxon>
        <taxon>Autobranchia</taxon>
        <taxon>Pteriomorphia</taxon>
        <taxon>Pectinida</taxon>
        <taxon>Pectinoidea</taxon>
        <taxon>Pectinidae</taxon>
        <taxon>Mizuhopecten</taxon>
    </lineage>
</organism>
<dbReference type="EC" id="6.1.1.24" evidence="10"/>
<sequence length="535" mass="61057">MALPMRNTVFRIFWRKGLSCCRFSTGSSYFQHDLVRVRFAPSPTGYLHLGSLRTAFYNYCQAKSRKGVFILRIEDTDQTRKVEGATESIMDDLDWAGIPPDEGPLVGGNYGPYIQSERKHIYLDAIETLLKKGAAYPCFCSENRLKLLRKEATRRKEIPKYDNKCRSLSTDEIEEKKSQGIPWVVRLRVDDWSQSWDDKVYGHIVINHNEGDPVLLKADGYPTYHFANVVDDHHMKITHVLRGEEWHSSTPKHLALYQAFGWDPPALAHLPLILNPNGTKLSKRQGDIGVDYFKRKGYAPLVLLNYLTLTGGGFKTSATYPVCFPLEQLIQKFHLKNVTSHSGRLGPHNLEILSRQYLLAKLETKEGEKELVQHTIGLIRDHYKNRLSDEELGKHIYDEEHICYVLKWALPERITRPEDLLGEQFIFLWEMPDKTDIADFLEKTGADCGIILNAGLEVVKTMEQVDVESIHTALIKKAKSSKIGVNKFMPVLRYVLFSTVEGPRVGEIISALGRKQSLYRLQRALDLIDTSAVQG</sequence>
<dbReference type="NCBIfam" id="TIGR00464">
    <property type="entry name" value="gltX_bact"/>
    <property type="match status" value="1"/>
</dbReference>
<dbReference type="FunFam" id="3.40.50.620:FF:000045">
    <property type="entry name" value="Glutamate--tRNA ligase, mitochondrial"/>
    <property type="match status" value="1"/>
</dbReference>
<keyword evidence="8 17" id="KW-0030">Aminoacyl-tRNA synthetase</keyword>
<keyword evidence="4 17" id="KW-0436">Ligase</keyword>
<evidence type="ECO:0000313" key="21">
    <source>
        <dbReference type="Proteomes" id="UP000242188"/>
    </source>
</evidence>
<dbReference type="InterPro" id="IPR033910">
    <property type="entry name" value="GluRS_core"/>
</dbReference>
<comment type="similarity">
    <text evidence="2">Belongs to the class-I aminoacyl-tRNA synthetase family. Glutamate--tRNA ligase type 1 subfamily.</text>
</comment>
<evidence type="ECO:0000256" key="2">
    <source>
        <dbReference type="ARBA" id="ARBA00007894"/>
    </source>
</evidence>
<dbReference type="GO" id="GO:0005524">
    <property type="term" value="F:ATP binding"/>
    <property type="evidence" value="ECO:0007669"/>
    <property type="project" value="UniProtKB-KW"/>
</dbReference>
<accession>A0A210R0W7</accession>
<keyword evidence="5 17" id="KW-0547">Nucleotide-binding</keyword>
<reference evidence="20 21" key="1">
    <citation type="journal article" date="2017" name="Nat. Ecol. Evol.">
        <title>Scallop genome provides insights into evolution of bilaterian karyotype and development.</title>
        <authorList>
            <person name="Wang S."/>
            <person name="Zhang J."/>
            <person name="Jiao W."/>
            <person name="Li J."/>
            <person name="Xun X."/>
            <person name="Sun Y."/>
            <person name="Guo X."/>
            <person name="Huan P."/>
            <person name="Dong B."/>
            <person name="Zhang L."/>
            <person name="Hu X."/>
            <person name="Sun X."/>
            <person name="Wang J."/>
            <person name="Zhao C."/>
            <person name="Wang Y."/>
            <person name="Wang D."/>
            <person name="Huang X."/>
            <person name="Wang R."/>
            <person name="Lv J."/>
            <person name="Li Y."/>
            <person name="Zhang Z."/>
            <person name="Liu B."/>
            <person name="Lu W."/>
            <person name="Hui Y."/>
            <person name="Liang J."/>
            <person name="Zhou Z."/>
            <person name="Hou R."/>
            <person name="Li X."/>
            <person name="Liu Y."/>
            <person name="Li H."/>
            <person name="Ning X."/>
            <person name="Lin Y."/>
            <person name="Zhao L."/>
            <person name="Xing Q."/>
            <person name="Dou J."/>
            <person name="Li Y."/>
            <person name="Mao J."/>
            <person name="Guo H."/>
            <person name="Dou H."/>
            <person name="Li T."/>
            <person name="Mu C."/>
            <person name="Jiang W."/>
            <person name="Fu Q."/>
            <person name="Fu X."/>
            <person name="Miao Y."/>
            <person name="Liu J."/>
            <person name="Yu Q."/>
            <person name="Li R."/>
            <person name="Liao H."/>
            <person name="Li X."/>
            <person name="Kong Y."/>
            <person name="Jiang Z."/>
            <person name="Chourrout D."/>
            <person name="Li R."/>
            <person name="Bao Z."/>
        </authorList>
    </citation>
    <scope>NUCLEOTIDE SEQUENCE [LARGE SCALE GENOMIC DNA]</scope>
    <source>
        <strain evidence="20 21">PY_sf001</strain>
    </source>
</reference>
<proteinExistence type="inferred from homology"/>
<evidence type="ECO:0000256" key="10">
    <source>
        <dbReference type="ARBA" id="ARBA00044054"/>
    </source>
</evidence>
<dbReference type="AlphaFoldDB" id="A0A210R0W7"/>
<dbReference type="PRINTS" id="PR00987">
    <property type="entry name" value="TRNASYNTHGLU"/>
</dbReference>
<protein>
    <recommendedName>
        <fullName evidence="11">Nondiscriminating glutamyl-tRNA synthetase EARS2, mitochondrial</fullName>
        <ecNumber evidence="3">6.1.1.17</ecNumber>
        <ecNumber evidence="10">6.1.1.24</ecNumber>
    </recommendedName>
    <alternativeName>
        <fullName evidence="13">Glutamate--tRNA(Gln) ligase EARS2, mitochondrial</fullName>
    </alternativeName>
    <alternativeName>
        <fullName evidence="9">Glutamyl-tRNA synthetase</fullName>
    </alternativeName>
    <alternativeName>
        <fullName evidence="12">Mitochondrial glutamyl-tRNA synthetase</fullName>
    </alternativeName>
</protein>
<evidence type="ECO:0000256" key="1">
    <source>
        <dbReference type="ARBA" id="ARBA00004173"/>
    </source>
</evidence>
<dbReference type="GO" id="GO:0005739">
    <property type="term" value="C:mitochondrion"/>
    <property type="evidence" value="ECO:0007669"/>
    <property type="project" value="UniProtKB-SubCell"/>
</dbReference>
<dbReference type="SUPFAM" id="SSF48163">
    <property type="entry name" value="An anticodon-binding domain of class I aminoacyl-tRNA synthetases"/>
    <property type="match status" value="1"/>
</dbReference>
<dbReference type="InterPro" id="IPR000924">
    <property type="entry name" value="Glu/Gln-tRNA-synth"/>
</dbReference>
<dbReference type="PANTHER" id="PTHR43311:SF2">
    <property type="entry name" value="GLUTAMATE--TRNA LIGASE, MITOCHONDRIAL-RELATED"/>
    <property type="match status" value="1"/>
</dbReference>
<dbReference type="OrthoDB" id="428822at2759"/>
<evidence type="ECO:0000256" key="9">
    <source>
        <dbReference type="ARBA" id="ARBA00030865"/>
    </source>
</evidence>
<evidence type="ECO:0000256" key="8">
    <source>
        <dbReference type="ARBA" id="ARBA00023146"/>
    </source>
</evidence>
<name>A0A210R0W7_MIZYE</name>
<dbReference type="EMBL" id="NEDP02000973">
    <property type="protein sequence ID" value="OWF54604.1"/>
    <property type="molecule type" value="Genomic_DNA"/>
</dbReference>
<comment type="catalytic activity">
    <reaction evidence="16">
        <text>tRNA(Gln) + L-glutamate + ATP = L-glutamyl-tRNA(Gln) + AMP + diphosphate</text>
        <dbReference type="Rhea" id="RHEA:64612"/>
        <dbReference type="Rhea" id="RHEA-COMP:9662"/>
        <dbReference type="Rhea" id="RHEA-COMP:9684"/>
        <dbReference type="ChEBI" id="CHEBI:29985"/>
        <dbReference type="ChEBI" id="CHEBI:30616"/>
        <dbReference type="ChEBI" id="CHEBI:33019"/>
        <dbReference type="ChEBI" id="CHEBI:78442"/>
        <dbReference type="ChEBI" id="CHEBI:78520"/>
        <dbReference type="ChEBI" id="CHEBI:456215"/>
    </reaction>
    <physiologicalReaction direction="left-to-right" evidence="16">
        <dbReference type="Rhea" id="RHEA:64613"/>
    </physiologicalReaction>
</comment>
<dbReference type="SUPFAM" id="SSF52374">
    <property type="entry name" value="Nucleotidylyl transferase"/>
    <property type="match status" value="1"/>
</dbReference>
<evidence type="ECO:0000256" key="11">
    <source>
        <dbReference type="ARBA" id="ARBA00044142"/>
    </source>
</evidence>
<keyword evidence="7 17" id="KW-0648">Protein biosynthesis</keyword>
<dbReference type="GO" id="GO:0050561">
    <property type="term" value="F:glutamate-tRNA(Gln) ligase activity"/>
    <property type="evidence" value="ECO:0007669"/>
    <property type="project" value="UniProtKB-EC"/>
</dbReference>